<feature type="region of interest" description="Disordered" evidence="1">
    <location>
        <begin position="15"/>
        <end position="66"/>
    </location>
</feature>
<evidence type="ECO:0000256" key="1">
    <source>
        <dbReference type="SAM" id="MobiDB-lite"/>
    </source>
</evidence>
<dbReference type="Proteomes" id="UP001175211">
    <property type="component" value="Unassembled WGS sequence"/>
</dbReference>
<accession>A0AA39NLN6</accession>
<proteinExistence type="predicted"/>
<sequence length="252" mass="28118">MIDRRDDEFIKSASLALAHGSSTSPKDSVPSAPSEANPSDPSGSPTKPSDKSDSSPPPLPGNTRVKPSWHRAMFESSSRLGAALGAVHRVTILRNKNIGLEVQGESDLLMRMNLKRSRNGKVVYLEELLALVKTMSDNILGSESDVIFPWCFWFVSTIWKVLEMETEPEITNYYDSAGQSCGNILARTFRPEDSISAKTPETIKLEWEQLKVAVDEDLTEDQRELRELETDAKLKSWTLKRQNLKLKAVLDA</sequence>
<dbReference type="AlphaFoldDB" id="A0AA39NLN6"/>
<evidence type="ECO:0000313" key="3">
    <source>
        <dbReference type="Proteomes" id="UP001175211"/>
    </source>
</evidence>
<comment type="caution">
    <text evidence="2">The sequence shown here is derived from an EMBL/GenBank/DDBJ whole genome shotgun (WGS) entry which is preliminary data.</text>
</comment>
<reference evidence="2" key="1">
    <citation type="submission" date="2023-06" db="EMBL/GenBank/DDBJ databases">
        <authorList>
            <consortium name="Lawrence Berkeley National Laboratory"/>
            <person name="Ahrendt S."/>
            <person name="Sahu N."/>
            <person name="Indic B."/>
            <person name="Wong-Bajracharya J."/>
            <person name="Merenyi Z."/>
            <person name="Ke H.-M."/>
            <person name="Monk M."/>
            <person name="Kocsube S."/>
            <person name="Drula E."/>
            <person name="Lipzen A."/>
            <person name="Balint B."/>
            <person name="Henrissat B."/>
            <person name="Andreopoulos B."/>
            <person name="Martin F.M."/>
            <person name="Harder C.B."/>
            <person name="Rigling D."/>
            <person name="Ford K.L."/>
            <person name="Foster G.D."/>
            <person name="Pangilinan J."/>
            <person name="Papanicolaou A."/>
            <person name="Barry K."/>
            <person name="LaButti K."/>
            <person name="Viragh M."/>
            <person name="Koriabine M."/>
            <person name="Yan M."/>
            <person name="Riley R."/>
            <person name="Champramary S."/>
            <person name="Plett K.L."/>
            <person name="Tsai I.J."/>
            <person name="Slot J."/>
            <person name="Sipos G."/>
            <person name="Plett J."/>
            <person name="Nagy L.G."/>
            <person name="Grigoriev I.V."/>
        </authorList>
    </citation>
    <scope>NUCLEOTIDE SEQUENCE</scope>
    <source>
        <strain evidence="2">CCBAS 213</strain>
    </source>
</reference>
<dbReference type="EMBL" id="JAUEPS010000002">
    <property type="protein sequence ID" value="KAK0467926.1"/>
    <property type="molecule type" value="Genomic_DNA"/>
</dbReference>
<organism evidence="2 3">
    <name type="scientific">Armillaria tabescens</name>
    <name type="common">Ringless honey mushroom</name>
    <name type="synonym">Agaricus tabescens</name>
    <dbReference type="NCBI Taxonomy" id="1929756"/>
    <lineage>
        <taxon>Eukaryota</taxon>
        <taxon>Fungi</taxon>
        <taxon>Dikarya</taxon>
        <taxon>Basidiomycota</taxon>
        <taxon>Agaricomycotina</taxon>
        <taxon>Agaricomycetes</taxon>
        <taxon>Agaricomycetidae</taxon>
        <taxon>Agaricales</taxon>
        <taxon>Marasmiineae</taxon>
        <taxon>Physalacriaceae</taxon>
        <taxon>Desarmillaria</taxon>
    </lineage>
</organism>
<protein>
    <submittedName>
        <fullName evidence="2">Uncharacterized protein</fullName>
    </submittedName>
</protein>
<name>A0AA39NLN6_ARMTA</name>
<gene>
    <name evidence="2" type="ORF">EV420DRAFT_1635194</name>
</gene>
<dbReference type="GeneID" id="85359961"/>
<evidence type="ECO:0000313" key="2">
    <source>
        <dbReference type="EMBL" id="KAK0467926.1"/>
    </source>
</evidence>
<feature type="compositionally biased region" description="Low complexity" evidence="1">
    <location>
        <begin position="38"/>
        <end position="47"/>
    </location>
</feature>
<dbReference type="RefSeq" id="XP_060338201.1">
    <property type="nucleotide sequence ID" value="XM_060476413.1"/>
</dbReference>
<keyword evidence="3" id="KW-1185">Reference proteome</keyword>